<evidence type="ECO:0000313" key="6">
    <source>
        <dbReference type="EMBL" id="MFB9821911.1"/>
    </source>
</evidence>
<dbReference type="Pfam" id="PF08028">
    <property type="entry name" value="Acyl-CoA_dh_2"/>
    <property type="match status" value="1"/>
</dbReference>
<dbReference type="Proteomes" id="UP001589702">
    <property type="component" value="Unassembled WGS sequence"/>
</dbReference>
<dbReference type="PANTHER" id="PTHR43884:SF25">
    <property type="entry name" value="ACYL-COA DEHYDROGENASE YDBM-RELATED"/>
    <property type="match status" value="1"/>
</dbReference>
<dbReference type="InterPro" id="IPR013786">
    <property type="entry name" value="AcylCoA_DH/ox_N"/>
</dbReference>
<reference evidence="6 7" key="1">
    <citation type="submission" date="2024-09" db="EMBL/GenBank/DDBJ databases">
        <authorList>
            <person name="Sun Q."/>
            <person name="Mori K."/>
        </authorList>
    </citation>
    <scope>NUCLEOTIDE SEQUENCE [LARGE SCALE GENOMIC DNA]</scope>
    <source>
        <strain evidence="6 7">JCM 1334</strain>
    </source>
</reference>
<feature type="domain" description="Acyl-CoA dehydrogenase/oxidase N-terminal" evidence="4">
    <location>
        <begin position="13"/>
        <end position="98"/>
    </location>
</feature>
<evidence type="ECO:0000313" key="7">
    <source>
        <dbReference type="Proteomes" id="UP001589702"/>
    </source>
</evidence>
<sequence length="422" mass="44935">MGKHDNVLSPSERDEIVGRATKLAADFAAAGAAADSNNRFPLELVPLYKASGLPKIAVPKQYGGDGADIWTTALVSRELAKGDPAIALSFNMHQTMIGIFRGLLDEDSRKRVFGRIVEENLLVSGPFSEDRAGLSGLADTIAVPDGSGGWRVSGKKSWATLIEAADLVAFNATITDESGHLPDSFVEHASREAVFVIPANSPGLSVVRTWDTLGMRATGTQTLVFDEVSVPAEAYGGNFREGLFGEFEWASMSFASVYQGLAEKAYEAAKAILRKKTLGATQEGQDVALKNVGFVQYNLGKLKTDVEASARVLEATAQILVDGRDGQWNPASRVAFLDVGKVTATETAIRVADGALRLVGGQAFRRGHVLERLYRDARGGPFHPLTTDAAYDLIGRSELGLFDPPAEPASVAEEPAEAVAVS</sequence>
<dbReference type="SUPFAM" id="SSF47203">
    <property type="entry name" value="Acyl-CoA dehydrogenase C-terminal domain-like"/>
    <property type="match status" value="1"/>
</dbReference>
<dbReference type="Gene3D" id="1.10.540.10">
    <property type="entry name" value="Acyl-CoA dehydrogenase/oxidase, N-terminal domain"/>
    <property type="match status" value="1"/>
</dbReference>
<dbReference type="GO" id="GO:0016491">
    <property type="term" value="F:oxidoreductase activity"/>
    <property type="evidence" value="ECO:0007669"/>
    <property type="project" value="UniProtKB-KW"/>
</dbReference>
<dbReference type="Pfam" id="PF02771">
    <property type="entry name" value="Acyl-CoA_dh_N"/>
    <property type="match status" value="1"/>
</dbReference>
<evidence type="ECO:0000259" key="5">
    <source>
        <dbReference type="Pfam" id="PF08028"/>
    </source>
</evidence>
<feature type="domain" description="Acyl-CoA dehydrogenase C-terminal" evidence="5">
    <location>
        <begin position="254"/>
        <end position="383"/>
    </location>
</feature>
<dbReference type="InterPro" id="IPR037069">
    <property type="entry name" value="AcylCoA_DH/ox_N_sf"/>
</dbReference>
<organism evidence="6 7">
    <name type="scientific">Arthrobacter ramosus</name>
    <dbReference type="NCBI Taxonomy" id="1672"/>
    <lineage>
        <taxon>Bacteria</taxon>
        <taxon>Bacillati</taxon>
        <taxon>Actinomycetota</taxon>
        <taxon>Actinomycetes</taxon>
        <taxon>Micrococcales</taxon>
        <taxon>Micrococcaceae</taxon>
        <taxon>Arthrobacter</taxon>
    </lineage>
</organism>
<dbReference type="InterPro" id="IPR009100">
    <property type="entry name" value="AcylCoA_DH/oxidase_NM_dom_sf"/>
</dbReference>
<proteinExistence type="predicted"/>
<keyword evidence="2 6" id="KW-0560">Oxidoreductase</keyword>
<comment type="caution">
    <text evidence="6">The sequence shown here is derived from an EMBL/GenBank/DDBJ whole genome shotgun (WGS) entry which is preliminary data.</text>
</comment>
<accession>A0ABV5Y4J2</accession>
<dbReference type="PIRSF" id="PIRSF016578">
    <property type="entry name" value="HsaA"/>
    <property type="match status" value="1"/>
</dbReference>
<evidence type="ECO:0000259" key="4">
    <source>
        <dbReference type="Pfam" id="PF02771"/>
    </source>
</evidence>
<dbReference type="Gene3D" id="2.40.110.10">
    <property type="entry name" value="Butyryl-CoA Dehydrogenase, subunit A, domain 2"/>
    <property type="match status" value="1"/>
</dbReference>
<gene>
    <name evidence="6" type="ORF">ACFFP1_20750</name>
</gene>
<evidence type="ECO:0000256" key="2">
    <source>
        <dbReference type="ARBA" id="ARBA00023002"/>
    </source>
</evidence>
<dbReference type="PANTHER" id="PTHR43884">
    <property type="entry name" value="ACYL-COA DEHYDROGENASE"/>
    <property type="match status" value="1"/>
</dbReference>
<name>A0ABV5Y4J2_ARTRM</name>
<dbReference type="RefSeq" id="WP_234750485.1">
    <property type="nucleotide sequence ID" value="NZ_BAAAWN010000001.1"/>
</dbReference>
<keyword evidence="7" id="KW-1185">Reference proteome</keyword>
<feature type="domain" description="Acyl-CoA oxidase/dehydrogenase middle" evidence="3">
    <location>
        <begin position="140"/>
        <end position="228"/>
    </location>
</feature>
<dbReference type="InterPro" id="IPR013107">
    <property type="entry name" value="Acyl-CoA_DH_C"/>
</dbReference>
<dbReference type="EC" id="1.-.-.-" evidence="6"/>
<dbReference type="InterPro" id="IPR046373">
    <property type="entry name" value="Acyl-CoA_Oxase/DH_mid-dom_sf"/>
</dbReference>
<dbReference type="Pfam" id="PF02770">
    <property type="entry name" value="Acyl-CoA_dh_M"/>
    <property type="match status" value="1"/>
</dbReference>
<evidence type="ECO:0000259" key="3">
    <source>
        <dbReference type="Pfam" id="PF02770"/>
    </source>
</evidence>
<dbReference type="InterPro" id="IPR036250">
    <property type="entry name" value="AcylCo_DH-like_C"/>
</dbReference>
<dbReference type="InterPro" id="IPR006091">
    <property type="entry name" value="Acyl-CoA_Oxase/DH_mid-dom"/>
</dbReference>
<dbReference type="EMBL" id="JBHMBC010000039">
    <property type="protein sequence ID" value="MFB9821911.1"/>
    <property type="molecule type" value="Genomic_DNA"/>
</dbReference>
<evidence type="ECO:0000256" key="1">
    <source>
        <dbReference type="ARBA" id="ARBA00022630"/>
    </source>
</evidence>
<protein>
    <submittedName>
        <fullName evidence="6">Acyl-CoA dehydrogenase family protein</fullName>
        <ecNumber evidence="6">1.-.-.-</ecNumber>
    </submittedName>
</protein>
<keyword evidence="1" id="KW-0285">Flavoprotein</keyword>
<dbReference type="Gene3D" id="1.20.140.10">
    <property type="entry name" value="Butyryl-CoA Dehydrogenase, subunit A, domain 3"/>
    <property type="match status" value="1"/>
</dbReference>
<dbReference type="SUPFAM" id="SSF56645">
    <property type="entry name" value="Acyl-CoA dehydrogenase NM domain-like"/>
    <property type="match status" value="1"/>
</dbReference>